<dbReference type="Proteomes" id="UP001165122">
    <property type="component" value="Unassembled WGS sequence"/>
</dbReference>
<evidence type="ECO:0000313" key="2">
    <source>
        <dbReference type="EMBL" id="GMI10660.1"/>
    </source>
</evidence>
<evidence type="ECO:0000313" key="3">
    <source>
        <dbReference type="Proteomes" id="UP001165122"/>
    </source>
</evidence>
<dbReference type="AlphaFoldDB" id="A0A9W7FEG3"/>
<dbReference type="EMBL" id="BRXW01000152">
    <property type="protein sequence ID" value="GMI10660.1"/>
    <property type="molecule type" value="Genomic_DNA"/>
</dbReference>
<evidence type="ECO:0000256" key="1">
    <source>
        <dbReference type="SAM" id="MobiDB-lite"/>
    </source>
</evidence>
<feature type="compositionally biased region" description="Basic and acidic residues" evidence="1">
    <location>
        <begin position="106"/>
        <end position="115"/>
    </location>
</feature>
<sequence length="115" mass="12853">MSPSESPTPQSTYFSTFPSPQKEASILTDSFYACILSLIEDVLSLQAVPELYRRMKEEEGGMGVEEIMRRFGSCTCRCGEGGVGEWVLPEIQPSKTSSSRKRRVRVPVETRSVEI</sequence>
<feature type="region of interest" description="Disordered" evidence="1">
    <location>
        <begin position="95"/>
        <end position="115"/>
    </location>
</feature>
<proteinExistence type="predicted"/>
<keyword evidence="3" id="KW-1185">Reference proteome</keyword>
<accession>A0A9W7FEG3</accession>
<comment type="caution">
    <text evidence="2">The sequence shown here is derived from an EMBL/GenBank/DDBJ whole genome shotgun (WGS) entry which is preliminary data.</text>
</comment>
<protein>
    <submittedName>
        <fullName evidence="2">Uncharacterized protein</fullName>
    </submittedName>
</protein>
<organism evidence="2 3">
    <name type="scientific">Triparma laevis f. longispina</name>
    <dbReference type="NCBI Taxonomy" id="1714387"/>
    <lineage>
        <taxon>Eukaryota</taxon>
        <taxon>Sar</taxon>
        <taxon>Stramenopiles</taxon>
        <taxon>Ochrophyta</taxon>
        <taxon>Bolidophyceae</taxon>
        <taxon>Parmales</taxon>
        <taxon>Triparmaceae</taxon>
        <taxon>Triparma</taxon>
    </lineage>
</organism>
<gene>
    <name evidence="2" type="ORF">TrLO_g9004</name>
</gene>
<name>A0A9W7FEG3_9STRA</name>
<reference evidence="3" key="1">
    <citation type="journal article" date="2023" name="Commun. Biol.">
        <title>Genome analysis of Parmales, the sister group of diatoms, reveals the evolutionary specialization of diatoms from phago-mixotrophs to photoautotrophs.</title>
        <authorList>
            <person name="Ban H."/>
            <person name="Sato S."/>
            <person name="Yoshikawa S."/>
            <person name="Yamada K."/>
            <person name="Nakamura Y."/>
            <person name="Ichinomiya M."/>
            <person name="Sato N."/>
            <person name="Blanc-Mathieu R."/>
            <person name="Endo H."/>
            <person name="Kuwata A."/>
            <person name="Ogata H."/>
        </authorList>
    </citation>
    <scope>NUCLEOTIDE SEQUENCE [LARGE SCALE GENOMIC DNA]</scope>
    <source>
        <strain evidence="3">NIES 3700</strain>
    </source>
</reference>